<dbReference type="AlphaFoldDB" id="A0A2K1KB55"/>
<reference evidence="2 4" key="2">
    <citation type="journal article" date="2018" name="Plant J.">
        <title>The Physcomitrella patens chromosome-scale assembly reveals moss genome structure and evolution.</title>
        <authorList>
            <person name="Lang D."/>
            <person name="Ullrich K.K."/>
            <person name="Murat F."/>
            <person name="Fuchs J."/>
            <person name="Jenkins J."/>
            <person name="Haas F.B."/>
            <person name="Piednoel M."/>
            <person name="Gundlach H."/>
            <person name="Van Bel M."/>
            <person name="Meyberg R."/>
            <person name="Vives C."/>
            <person name="Morata J."/>
            <person name="Symeonidi A."/>
            <person name="Hiss M."/>
            <person name="Muchero W."/>
            <person name="Kamisugi Y."/>
            <person name="Saleh O."/>
            <person name="Blanc G."/>
            <person name="Decker E.L."/>
            <person name="van Gessel N."/>
            <person name="Grimwood J."/>
            <person name="Hayes R.D."/>
            <person name="Graham S.W."/>
            <person name="Gunter L.E."/>
            <person name="McDaniel S.F."/>
            <person name="Hoernstein S.N.W."/>
            <person name="Larsson A."/>
            <person name="Li F.W."/>
            <person name="Perroud P.F."/>
            <person name="Phillips J."/>
            <person name="Ranjan P."/>
            <person name="Rokshar D.S."/>
            <person name="Rothfels C.J."/>
            <person name="Schneider L."/>
            <person name="Shu S."/>
            <person name="Stevenson D.W."/>
            <person name="Thummler F."/>
            <person name="Tillich M."/>
            <person name="Villarreal Aguilar J.C."/>
            <person name="Widiez T."/>
            <person name="Wong G.K."/>
            <person name="Wymore A."/>
            <person name="Zhang Y."/>
            <person name="Zimmer A.D."/>
            <person name="Quatrano R.S."/>
            <person name="Mayer K.F.X."/>
            <person name="Goodstein D."/>
            <person name="Casacuberta J.M."/>
            <person name="Vandepoele K."/>
            <person name="Reski R."/>
            <person name="Cuming A.C."/>
            <person name="Tuskan G.A."/>
            <person name="Maumus F."/>
            <person name="Salse J."/>
            <person name="Schmutz J."/>
            <person name="Rensing S.A."/>
        </authorList>
    </citation>
    <scope>NUCLEOTIDE SEQUENCE [LARGE SCALE GENOMIC DNA]</scope>
    <source>
        <strain evidence="3 4">cv. Gransden 2004</strain>
    </source>
</reference>
<keyword evidence="4" id="KW-1185">Reference proteome</keyword>
<reference evidence="3" key="3">
    <citation type="submission" date="2020-12" db="UniProtKB">
        <authorList>
            <consortium name="EnsemblPlants"/>
        </authorList>
    </citation>
    <scope>IDENTIFICATION</scope>
</reference>
<dbReference type="Proteomes" id="UP000006727">
    <property type="component" value="Chromosome 7"/>
</dbReference>
<feature type="transmembrane region" description="Helical" evidence="1">
    <location>
        <begin position="37"/>
        <end position="56"/>
    </location>
</feature>
<keyword evidence="1" id="KW-0472">Membrane</keyword>
<dbReference type="Gramene" id="Pp3c7_10019V3.1">
    <property type="protein sequence ID" value="PAC:32923783.CDS.1"/>
    <property type="gene ID" value="Pp3c7_10019"/>
</dbReference>
<evidence type="ECO:0000313" key="2">
    <source>
        <dbReference type="EMBL" id="PNR51008.1"/>
    </source>
</evidence>
<evidence type="ECO:0000313" key="3">
    <source>
        <dbReference type="EnsemblPlants" id="PAC:32923783.CDS.1"/>
    </source>
</evidence>
<reference evidence="2 4" key="1">
    <citation type="journal article" date="2008" name="Science">
        <title>The Physcomitrella genome reveals evolutionary insights into the conquest of land by plants.</title>
        <authorList>
            <person name="Rensing S."/>
            <person name="Lang D."/>
            <person name="Zimmer A."/>
            <person name="Terry A."/>
            <person name="Salamov A."/>
            <person name="Shapiro H."/>
            <person name="Nishiyama T."/>
            <person name="Perroud P.-F."/>
            <person name="Lindquist E."/>
            <person name="Kamisugi Y."/>
            <person name="Tanahashi T."/>
            <person name="Sakakibara K."/>
            <person name="Fujita T."/>
            <person name="Oishi K."/>
            <person name="Shin-I T."/>
            <person name="Kuroki Y."/>
            <person name="Toyoda A."/>
            <person name="Suzuki Y."/>
            <person name="Hashimoto A."/>
            <person name="Yamaguchi K."/>
            <person name="Sugano A."/>
            <person name="Kohara Y."/>
            <person name="Fujiyama A."/>
            <person name="Anterola A."/>
            <person name="Aoki S."/>
            <person name="Ashton N."/>
            <person name="Barbazuk W.B."/>
            <person name="Barker E."/>
            <person name="Bennetzen J."/>
            <person name="Bezanilla M."/>
            <person name="Blankenship R."/>
            <person name="Cho S.H."/>
            <person name="Dutcher S."/>
            <person name="Estelle M."/>
            <person name="Fawcett J.A."/>
            <person name="Gundlach H."/>
            <person name="Hanada K."/>
            <person name="Heyl A."/>
            <person name="Hicks K.A."/>
            <person name="Hugh J."/>
            <person name="Lohr M."/>
            <person name="Mayer K."/>
            <person name="Melkozernov A."/>
            <person name="Murata T."/>
            <person name="Nelson D."/>
            <person name="Pils B."/>
            <person name="Prigge M."/>
            <person name="Reiss B."/>
            <person name="Renner T."/>
            <person name="Rombauts S."/>
            <person name="Rushton P."/>
            <person name="Sanderfoot A."/>
            <person name="Schween G."/>
            <person name="Shiu S.-H."/>
            <person name="Stueber K."/>
            <person name="Theodoulou F.L."/>
            <person name="Tu H."/>
            <person name="Van de Peer Y."/>
            <person name="Verrier P.J."/>
            <person name="Waters E."/>
            <person name="Wood A."/>
            <person name="Yang L."/>
            <person name="Cove D."/>
            <person name="Cuming A."/>
            <person name="Hasebe M."/>
            <person name="Lucas S."/>
            <person name="Mishler D.B."/>
            <person name="Reski R."/>
            <person name="Grigoriev I."/>
            <person name="Quatrano R.S."/>
            <person name="Boore J.L."/>
        </authorList>
    </citation>
    <scope>NUCLEOTIDE SEQUENCE [LARGE SCALE GENOMIC DNA]</scope>
    <source>
        <strain evidence="3 4">cv. Gransden 2004</strain>
    </source>
</reference>
<proteinExistence type="predicted"/>
<dbReference type="EnsemblPlants" id="Pp3c7_10019V3.1">
    <property type="protein sequence ID" value="PAC:32923783.CDS.1"/>
    <property type="gene ID" value="Pp3c7_10019"/>
</dbReference>
<evidence type="ECO:0000313" key="4">
    <source>
        <dbReference type="Proteomes" id="UP000006727"/>
    </source>
</evidence>
<gene>
    <name evidence="2" type="ORF">PHYPA_010194</name>
</gene>
<dbReference type="PaxDb" id="3218-PP1S87_44V6.1"/>
<dbReference type="EMBL" id="ABEU02000007">
    <property type="protein sequence ID" value="PNR51008.1"/>
    <property type="molecule type" value="Genomic_DNA"/>
</dbReference>
<keyword evidence="1" id="KW-1133">Transmembrane helix</keyword>
<name>A0A2K1KB55_PHYPA</name>
<protein>
    <submittedName>
        <fullName evidence="2 3">Uncharacterized protein</fullName>
    </submittedName>
</protein>
<sequence>MERADTFLTKSETSARSCCHIIISRQYRCHIIISRPVNNSIIIFIFFCFISLVVQLQHPSMLAFQRDQPLFQIDPESVAVGKQWTSIEGGEGGVGGEISYDAMQRKACVTSCGHQRRSRMTKP</sequence>
<organism evidence="2">
    <name type="scientific">Physcomitrium patens</name>
    <name type="common">Spreading-leaved earth moss</name>
    <name type="synonym">Physcomitrella patens</name>
    <dbReference type="NCBI Taxonomy" id="3218"/>
    <lineage>
        <taxon>Eukaryota</taxon>
        <taxon>Viridiplantae</taxon>
        <taxon>Streptophyta</taxon>
        <taxon>Embryophyta</taxon>
        <taxon>Bryophyta</taxon>
        <taxon>Bryophytina</taxon>
        <taxon>Bryopsida</taxon>
        <taxon>Funariidae</taxon>
        <taxon>Funariales</taxon>
        <taxon>Funariaceae</taxon>
        <taxon>Physcomitrium</taxon>
    </lineage>
</organism>
<dbReference type="InParanoid" id="A0A2K1KB55"/>
<keyword evidence="1" id="KW-0812">Transmembrane</keyword>
<evidence type="ECO:0000256" key="1">
    <source>
        <dbReference type="SAM" id="Phobius"/>
    </source>
</evidence>
<accession>A0A2K1KB55</accession>